<organism evidence="2 3">
    <name type="scientific">Cupriavidus malaysiensis</name>
    <dbReference type="NCBI Taxonomy" id="367825"/>
    <lineage>
        <taxon>Bacteria</taxon>
        <taxon>Pseudomonadati</taxon>
        <taxon>Pseudomonadota</taxon>
        <taxon>Betaproteobacteria</taxon>
        <taxon>Burkholderiales</taxon>
        <taxon>Burkholderiaceae</taxon>
        <taxon>Cupriavidus</taxon>
    </lineage>
</organism>
<dbReference type="Gene3D" id="2.60.120.10">
    <property type="entry name" value="Jelly Rolls"/>
    <property type="match status" value="1"/>
</dbReference>
<feature type="domain" description="ChrR-like cupin" evidence="1">
    <location>
        <begin position="16"/>
        <end position="120"/>
    </location>
</feature>
<protein>
    <submittedName>
        <fullName evidence="2">2,4'-dihydroxyacetophenone dioxygenase</fullName>
    </submittedName>
</protein>
<proteinExistence type="predicted"/>
<sequence length="168" mass="18078">MTLPEATTHQDRLLTLNVETAPRLPTEVPGVTITPLFLDRENGVWVLYGCFAPGTVLPTHFHTGTVHFYTTKGRWNYVEYPGDPQTAGSYLYEPGGSIHTFSVPAEASEAAEGIMVVHGANINFVGGEYHSIMDAGAIEAAILGAVQAGMMPMPRYIRPRGGAEFSVG</sequence>
<keyword evidence="2" id="KW-0560">Oxidoreductase</keyword>
<dbReference type="CDD" id="cd20302">
    <property type="entry name" value="cupin_DAD"/>
    <property type="match status" value="1"/>
</dbReference>
<keyword evidence="2" id="KW-0223">Dioxygenase</keyword>
<dbReference type="InterPro" id="IPR025979">
    <property type="entry name" value="ChrR-like_cupin_dom"/>
</dbReference>
<evidence type="ECO:0000313" key="2">
    <source>
        <dbReference type="EMBL" id="AOZ08700.1"/>
    </source>
</evidence>
<evidence type="ECO:0000313" key="3">
    <source>
        <dbReference type="Proteomes" id="UP000177515"/>
    </source>
</evidence>
<dbReference type="EMBL" id="CP017755">
    <property type="protein sequence ID" value="AOZ08700.1"/>
    <property type="molecule type" value="Genomic_DNA"/>
</dbReference>
<gene>
    <name evidence="2" type="ORF">BKK80_22505</name>
</gene>
<dbReference type="RefSeq" id="WP_071039419.1">
    <property type="nucleotide sequence ID" value="NZ_CP017755.1"/>
</dbReference>
<reference evidence="2 3" key="1">
    <citation type="submission" date="2016-10" db="EMBL/GenBank/DDBJ databases">
        <title>Complete genome sequences of three Cupriavidus strains isolated from various Malaysian environments.</title>
        <authorList>
            <person name="Abdullah A.A.-A."/>
            <person name="Shafie N.A.H."/>
            <person name="Lau N.S."/>
        </authorList>
    </citation>
    <scope>NUCLEOTIDE SEQUENCE [LARGE SCALE GENOMIC DNA]</scope>
    <source>
        <strain evidence="2 3">USMAA1020</strain>
    </source>
</reference>
<dbReference type="Pfam" id="PF12973">
    <property type="entry name" value="Cupin_7"/>
    <property type="match status" value="1"/>
</dbReference>
<dbReference type="InterPro" id="IPR014710">
    <property type="entry name" value="RmlC-like_jellyroll"/>
</dbReference>
<dbReference type="SUPFAM" id="SSF51182">
    <property type="entry name" value="RmlC-like cupins"/>
    <property type="match status" value="1"/>
</dbReference>
<dbReference type="GO" id="GO:0051213">
    <property type="term" value="F:dioxygenase activity"/>
    <property type="evidence" value="ECO:0007669"/>
    <property type="project" value="UniProtKB-KW"/>
</dbReference>
<evidence type="ECO:0000259" key="1">
    <source>
        <dbReference type="Pfam" id="PF12973"/>
    </source>
</evidence>
<dbReference type="Proteomes" id="UP000177515">
    <property type="component" value="Chromosome 2"/>
</dbReference>
<name>A0ABM6FAL8_9BURK</name>
<dbReference type="InterPro" id="IPR011051">
    <property type="entry name" value="RmlC_Cupin_sf"/>
</dbReference>
<accession>A0ABM6FAL8</accession>
<keyword evidence="3" id="KW-1185">Reference proteome</keyword>